<sequence>MKILPLAWNRLIAERKKEEKLSEAHDARQHKKRKTTMEDNSLYRGRFDHVGDRKFNSVRIFVSSTFTDTTNERNGLIESVYPRLREYCASKYDIQFQYSDMRWGIQSSAANTHATVDMCLQELDISYRLSMATNCVILLSHKYGSRFTPACISSRIFQHLLSNTKEKSFLNEMYQLDENYLDQKYFLRPIDNNQQWNESEKKLQTILREASNQCYEQKLINKDERDEFHISVTAQEIYRALEHNKQKPQRTVCFFRELIDIDELESMFHDNDDKAQSQQMLDDVKQLLRQSIDPSQIYTYRLRWNDGNDRKNYLSKFYDDFYHAVRSQIDYHMKIYESKRDDLLFNQVLEHAIQCNLLTQRFFPRPDVFHQIKTYITASTKSACVLFGHSGIGKSSIMAKIVNEIPNWYPKPNYVSVIVRFLGATPSSSDIRRPLISIIQQICHIYHLSVPSSFENVKEIFTSTLTRVPKEENLVLLLDSLDQLQKVDVMHLSDWLPKSFPSNVKCIYSTIPDIEIGLERTKIEIYLQLQAIYPDNLFDIEIKPFDENTAEEVLRSWLQQDRRCLTPVQYEWIKPKLTRRHQIDPLFLSLIYDQTLTWHSYNQTPDAKFLSIEYAGDAIEYLYNQLGAKHGQILFHRAIHYLQLSGGLSEVEIEDILSLDDVILQSVFAHYLPPLESFRLPSNLWIRIRNDMHKYLVEKDIDGVPCIYFYHRYFQDYQPWKGEQGQQYRQETPVLEKTRLEYYANEYKTTFDMSYSAKLTKKYNLPTAIISVDRCLTPQKPLIDKQKKQYNLRRLHQLYLNIGRYEYVHYASLFNLDFLTALLLCGEYTIIDFLYVFTRGNYSGSGDSRFLLKQFEMLIDILNPYPSNLPFELVYRLLPFREHLSPNLYNLLDQCLLVCPLLLITDDQRPQYLLKCPLGHVIYSKISNFFLLVVTDDSRMFQFQNHFRTIYNQSEITYMKKDTGEKIISALYHSECLCCLTSNSEMIVKNVSTKQTMMQIPCHRLIAFIKKDIILIISLSQHTLQIWNCAENNLISEYDCGDDMIENYFLKKNDLKLTFKSSLKISYFSINKDCQLELIRTVHRDKNSYQHCVLLDLHIEFFYSLDNSKTLLTVHHETNPIEVHNDIDFHSLPDSVVHLPNSNSIGWLTQSSVMIFNPLCKEKIFQPFCLTSLGEYDLIHDNYNSHAFSGGLGNLIACINRNKSIVDIYEWLYDKKQQKHVSFLLSHVQLDIYIEHCVFEAEHPEGITLYCSDGKDLYKYSATMLSCLVGLKTLVSSEAIRQRPRIHLDRFLTYTDNDQDLKIYTLNEMNKLDLHLSIPSVKQCYFTKSSSHVLVIDRKNLLAIYSMETKKLTWTTNEFQHRNVQIHSLQSSFVLFCSQTKQVFQIDTKAFQVKILTQLAMDCSTSTLNESDDRLCILSKDQTHLFEYNLVNSTLKIRSSTIRLNSSKVMQMYSLHEHFVFHNTDNQIFIWHKENDKFTQLDDAYQLIIKDNLLVFDSIDRPVIIIYNLVTKSRKVVQLDDATGACETFCLSNANPSDSGEQYLFVICSDRLLRMYRVSNGEQMAKLFIEKELYPFMGILNDRLLLKIDERLCIIKIVDRKSLPEKSWDVKHLLFNSEYWLKCHDIHFA</sequence>
<dbReference type="InterPro" id="IPR015943">
    <property type="entry name" value="WD40/YVTN_repeat-like_dom_sf"/>
</dbReference>
<evidence type="ECO:0000313" key="3">
    <source>
        <dbReference type="EMBL" id="CAF1454569.1"/>
    </source>
</evidence>
<reference evidence="3" key="1">
    <citation type="submission" date="2021-02" db="EMBL/GenBank/DDBJ databases">
        <authorList>
            <person name="Nowell W R."/>
        </authorList>
    </citation>
    <scope>NUCLEOTIDE SEQUENCE</scope>
</reference>
<dbReference type="Gene3D" id="3.40.50.300">
    <property type="entry name" value="P-loop containing nucleotide triphosphate hydrolases"/>
    <property type="match status" value="1"/>
</dbReference>
<evidence type="ECO:0000313" key="4">
    <source>
        <dbReference type="Proteomes" id="UP000663852"/>
    </source>
</evidence>
<dbReference type="SUPFAM" id="SSF52540">
    <property type="entry name" value="P-loop containing nucleoside triphosphate hydrolases"/>
    <property type="match status" value="1"/>
</dbReference>
<protein>
    <recommendedName>
        <fullName evidence="5">NACHT domain-containing protein</fullName>
    </recommendedName>
</protein>
<evidence type="ECO:0008006" key="5">
    <source>
        <dbReference type="Google" id="ProtNLM"/>
    </source>
</evidence>
<dbReference type="PANTHER" id="PTHR19871">
    <property type="entry name" value="BETA TRANSDUCIN-RELATED PROTEIN"/>
    <property type="match status" value="1"/>
</dbReference>
<dbReference type="EMBL" id="CAJNOJ010000455">
    <property type="protein sequence ID" value="CAF1454569.1"/>
    <property type="molecule type" value="Genomic_DNA"/>
</dbReference>
<dbReference type="Gene3D" id="2.130.10.10">
    <property type="entry name" value="YVTN repeat-like/Quinoprotein amine dehydrogenase"/>
    <property type="match status" value="1"/>
</dbReference>
<feature type="domain" description="NACHT" evidence="1">
    <location>
        <begin position="384"/>
        <end position="560"/>
    </location>
</feature>
<dbReference type="SUPFAM" id="SSF69322">
    <property type="entry name" value="Tricorn protease domain 2"/>
    <property type="match status" value="1"/>
</dbReference>
<dbReference type="InterPro" id="IPR027417">
    <property type="entry name" value="P-loop_NTPase"/>
</dbReference>
<dbReference type="InterPro" id="IPR007111">
    <property type="entry name" value="NACHT_NTPase"/>
</dbReference>
<gene>
    <name evidence="3" type="ORF">EDS130_LOCUS39744</name>
</gene>
<feature type="domain" description="DUF4062" evidence="2">
    <location>
        <begin position="59"/>
        <end position="153"/>
    </location>
</feature>
<dbReference type="InterPro" id="IPR052752">
    <property type="entry name" value="NACHT-WD_repeat"/>
</dbReference>
<dbReference type="OrthoDB" id="10046690at2759"/>
<comment type="caution">
    <text evidence="3">The sequence shown here is derived from an EMBL/GenBank/DDBJ whole genome shotgun (WGS) entry which is preliminary data.</text>
</comment>
<name>A0A815PWW8_ADIRI</name>
<dbReference type="Pfam" id="PF05729">
    <property type="entry name" value="NACHT"/>
    <property type="match status" value="1"/>
</dbReference>
<dbReference type="PANTHER" id="PTHR19871:SF14">
    <property type="entry name" value="DUF4062 DOMAIN-CONTAINING PROTEIN"/>
    <property type="match status" value="1"/>
</dbReference>
<accession>A0A815PWW8</accession>
<evidence type="ECO:0000259" key="2">
    <source>
        <dbReference type="Pfam" id="PF13271"/>
    </source>
</evidence>
<evidence type="ECO:0000259" key="1">
    <source>
        <dbReference type="Pfam" id="PF05729"/>
    </source>
</evidence>
<dbReference type="Pfam" id="PF13271">
    <property type="entry name" value="DUF4062"/>
    <property type="match status" value="1"/>
</dbReference>
<dbReference type="InterPro" id="IPR025139">
    <property type="entry name" value="DUF4062"/>
</dbReference>
<proteinExistence type="predicted"/>
<organism evidence="3 4">
    <name type="scientific">Adineta ricciae</name>
    <name type="common">Rotifer</name>
    <dbReference type="NCBI Taxonomy" id="249248"/>
    <lineage>
        <taxon>Eukaryota</taxon>
        <taxon>Metazoa</taxon>
        <taxon>Spiralia</taxon>
        <taxon>Gnathifera</taxon>
        <taxon>Rotifera</taxon>
        <taxon>Eurotatoria</taxon>
        <taxon>Bdelloidea</taxon>
        <taxon>Adinetida</taxon>
        <taxon>Adinetidae</taxon>
        <taxon>Adineta</taxon>
    </lineage>
</organism>
<dbReference type="Proteomes" id="UP000663852">
    <property type="component" value="Unassembled WGS sequence"/>
</dbReference>